<dbReference type="Proteomes" id="UP000544110">
    <property type="component" value="Unassembled WGS sequence"/>
</dbReference>
<name>A0A7Y9RUG2_9ACTN</name>
<dbReference type="EMBL" id="JACCAC010000001">
    <property type="protein sequence ID" value="NYG56530.1"/>
    <property type="molecule type" value="Genomic_DNA"/>
</dbReference>
<protein>
    <recommendedName>
        <fullName evidence="3">DUF5130 family protein</fullName>
    </recommendedName>
</protein>
<organism evidence="1 2">
    <name type="scientific">Nocardioides perillae</name>
    <dbReference type="NCBI Taxonomy" id="1119534"/>
    <lineage>
        <taxon>Bacteria</taxon>
        <taxon>Bacillati</taxon>
        <taxon>Actinomycetota</taxon>
        <taxon>Actinomycetes</taxon>
        <taxon>Propionibacteriales</taxon>
        <taxon>Nocardioidaceae</taxon>
        <taxon>Nocardioides</taxon>
    </lineage>
</organism>
<dbReference type="RefSeq" id="WP_179518765.1">
    <property type="nucleotide sequence ID" value="NZ_JACCAC010000001.1"/>
</dbReference>
<proteinExistence type="predicted"/>
<keyword evidence="2" id="KW-1185">Reference proteome</keyword>
<dbReference type="AlphaFoldDB" id="A0A7Y9RUG2"/>
<evidence type="ECO:0000313" key="2">
    <source>
        <dbReference type="Proteomes" id="UP000544110"/>
    </source>
</evidence>
<gene>
    <name evidence="1" type="ORF">BJ989_002834</name>
</gene>
<dbReference type="Pfam" id="PF17174">
    <property type="entry name" value="DUF5130"/>
    <property type="match status" value="1"/>
</dbReference>
<sequence>MPAGELRAGDRGAVDAAIRRAEQLSRFEFSVFVGRSEGDPRAFATSLHNSLVAPPRSVLVMVDPQAKVLEVVTGAQVRQRLSDQEVELAVVSMRHDFAAGDLVGGLRRGVAMLAEHARPQRTLHAGA</sequence>
<accession>A0A7Y9RUG2</accession>
<evidence type="ECO:0008006" key="3">
    <source>
        <dbReference type="Google" id="ProtNLM"/>
    </source>
</evidence>
<dbReference type="Gene3D" id="3.10.310.50">
    <property type="match status" value="1"/>
</dbReference>
<comment type="caution">
    <text evidence="1">The sequence shown here is derived from an EMBL/GenBank/DDBJ whole genome shotgun (WGS) entry which is preliminary data.</text>
</comment>
<reference evidence="1 2" key="1">
    <citation type="submission" date="2020-07" db="EMBL/GenBank/DDBJ databases">
        <title>Sequencing the genomes of 1000 actinobacteria strains.</title>
        <authorList>
            <person name="Klenk H.-P."/>
        </authorList>
    </citation>
    <scope>NUCLEOTIDE SEQUENCE [LARGE SCALE GENOMIC DNA]</scope>
    <source>
        <strain evidence="1 2">DSM 24552</strain>
    </source>
</reference>
<dbReference type="InterPro" id="IPR033437">
    <property type="entry name" value="DUF5130"/>
</dbReference>
<evidence type="ECO:0000313" key="1">
    <source>
        <dbReference type="EMBL" id="NYG56530.1"/>
    </source>
</evidence>